<dbReference type="EMBL" id="MU838999">
    <property type="protein sequence ID" value="KAK1771085.1"/>
    <property type="molecule type" value="Genomic_DNA"/>
</dbReference>
<dbReference type="InterPro" id="IPR050756">
    <property type="entry name" value="CSN3"/>
</dbReference>
<gene>
    <name evidence="3" type="ORF">QBC33DRAFT_465707</name>
</gene>
<dbReference type="GO" id="GO:0006511">
    <property type="term" value="P:ubiquitin-dependent protein catabolic process"/>
    <property type="evidence" value="ECO:0007669"/>
    <property type="project" value="TreeGrafter"/>
</dbReference>
<dbReference type="PANTHER" id="PTHR10758">
    <property type="entry name" value="26S PROTEASOME NON-ATPASE REGULATORY SUBUNIT 3/COP9 SIGNALOSOME COMPLEX SUBUNIT 3"/>
    <property type="match status" value="1"/>
</dbReference>
<keyword evidence="1" id="KW-0963">Cytoplasm</keyword>
<dbReference type="RefSeq" id="XP_060287298.1">
    <property type="nucleotide sequence ID" value="XM_060425140.1"/>
</dbReference>
<evidence type="ECO:0000256" key="1">
    <source>
        <dbReference type="ARBA" id="ARBA00022490"/>
    </source>
</evidence>
<evidence type="ECO:0000313" key="4">
    <source>
        <dbReference type="Proteomes" id="UP001244011"/>
    </source>
</evidence>
<evidence type="ECO:0000259" key="2">
    <source>
        <dbReference type="Pfam" id="PF22788"/>
    </source>
</evidence>
<protein>
    <recommendedName>
        <fullName evidence="2">COP9 signalosome complex subunit 3 N-terminal helical repeats domain-containing protein</fullName>
    </recommendedName>
</protein>
<dbReference type="GeneID" id="85308327"/>
<comment type="caution">
    <text evidence="3">The sequence shown here is derived from an EMBL/GenBank/DDBJ whole genome shotgun (WGS) entry which is preliminary data.</text>
</comment>
<feature type="domain" description="COP9 signalosome complex subunit 3 N-terminal helical repeats" evidence="2">
    <location>
        <begin position="30"/>
        <end position="279"/>
    </location>
</feature>
<evidence type="ECO:0000313" key="3">
    <source>
        <dbReference type="EMBL" id="KAK1771085.1"/>
    </source>
</evidence>
<dbReference type="Proteomes" id="UP001244011">
    <property type="component" value="Unassembled WGS sequence"/>
</dbReference>
<accession>A0AAJ0C6X3</accession>
<dbReference type="GO" id="GO:0008180">
    <property type="term" value="C:COP9 signalosome"/>
    <property type="evidence" value="ECO:0007669"/>
    <property type="project" value="TreeGrafter"/>
</dbReference>
<dbReference type="InterPro" id="IPR055089">
    <property type="entry name" value="COP9_N"/>
</dbReference>
<dbReference type="AlphaFoldDB" id="A0AAJ0C6X3"/>
<reference evidence="3" key="1">
    <citation type="submission" date="2023-06" db="EMBL/GenBank/DDBJ databases">
        <title>Genome-scale phylogeny and comparative genomics of the fungal order Sordariales.</title>
        <authorList>
            <consortium name="Lawrence Berkeley National Laboratory"/>
            <person name="Hensen N."/>
            <person name="Bonometti L."/>
            <person name="Westerberg I."/>
            <person name="Brannstrom I.O."/>
            <person name="Guillou S."/>
            <person name="Cros-Aarteil S."/>
            <person name="Calhoun S."/>
            <person name="Haridas S."/>
            <person name="Kuo A."/>
            <person name="Mondo S."/>
            <person name="Pangilinan J."/>
            <person name="Riley R."/>
            <person name="Labutti K."/>
            <person name="Andreopoulos B."/>
            <person name="Lipzen A."/>
            <person name="Chen C."/>
            <person name="Yanf M."/>
            <person name="Daum C."/>
            <person name="Ng V."/>
            <person name="Clum A."/>
            <person name="Steindorff A."/>
            <person name="Ohm R."/>
            <person name="Martin F."/>
            <person name="Silar P."/>
            <person name="Natvig D."/>
            <person name="Lalanne C."/>
            <person name="Gautier V."/>
            <person name="Ament-Velasquez S.L."/>
            <person name="Kruys A."/>
            <person name="Hutchinson M.I."/>
            <person name="Powell A.J."/>
            <person name="Barry K."/>
            <person name="Miller A.N."/>
            <person name="Grigoriev I.V."/>
            <person name="Debuchy R."/>
            <person name="Gladieux P."/>
            <person name="Thoren M.H."/>
            <person name="Johannesson H."/>
        </authorList>
    </citation>
    <scope>NUCLEOTIDE SEQUENCE</scope>
    <source>
        <strain evidence="3">8032-3</strain>
    </source>
</reference>
<proteinExistence type="predicted"/>
<name>A0AAJ0C6X3_9PEZI</name>
<dbReference type="Pfam" id="PF22788">
    <property type="entry name" value="COP9_hel_rpt"/>
    <property type="match status" value="1"/>
</dbReference>
<dbReference type="PANTHER" id="PTHR10758:SF1">
    <property type="entry name" value="COP9 SIGNALOSOME COMPLEX SUBUNIT 3"/>
    <property type="match status" value="1"/>
</dbReference>
<keyword evidence="4" id="KW-1185">Reference proteome</keyword>
<organism evidence="3 4">
    <name type="scientific">Phialemonium atrogriseum</name>
    <dbReference type="NCBI Taxonomy" id="1093897"/>
    <lineage>
        <taxon>Eukaryota</taxon>
        <taxon>Fungi</taxon>
        <taxon>Dikarya</taxon>
        <taxon>Ascomycota</taxon>
        <taxon>Pezizomycotina</taxon>
        <taxon>Sordariomycetes</taxon>
        <taxon>Sordariomycetidae</taxon>
        <taxon>Cephalothecales</taxon>
        <taxon>Cephalothecaceae</taxon>
        <taxon>Phialemonium</taxon>
    </lineage>
</organism>
<sequence length="495" mass="54660">MDQCASVLLAFPPDQELADDEQYDKAVKAHVQRLGRLLKEQAAVLSANAGLLLDHIDVTLNSISYLVLLQSAFDPDSKPSQATKDFIGRTISFLLKFDPRQIRYAGVPFSNLLTVLLSGDIFPGSVAVAAASIALRRLDPTGSMFTSHHLPLVRLAYEVDNIRDVLEVINSDILFYPGMRTHNDSRPLCDSQLPPPAFINVESGLTNKVTPSEVLEYDMLCGLCNLSLGDWRVALDAFERALTTPTRDNGCSKIMVDAHNKWVLVSLLLKGKASPIPSRAGQGAQKTFATLGSPYIAVAKAFEMHEGGAVALKAEFERLGEQFWADDGNLGLMRMVMAYYQRWQIINLQDVYSKISLEEIRQRTQSAETGRELEHAGDVEELVHGIISAGTLSGAIEKPDGAIFRDGRGYLAFIQPAEELSESKFAAELLASVQRIKELEPVLKATNERLAASREYARFLIKEQRLERENARDPGIGFDSQIEDEDLMTGIIAPR</sequence>